<dbReference type="InterPro" id="IPR011047">
    <property type="entry name" value="Quinoprotein_ADH-like_sf"/>
</dbReference>
<dbReference type="InterPro" id="IPR019775">
    <property type="entry name" value="WD40_repeat_CS"/>
</dbReference>
<feature type="repeat" description="WD" evidence="5">
    <location>
        <begin position="1072"/>
        <end position="1113"/>
    </location>
</feature>
<keyword evidence="8" id="KW-1133">Transmembrane helix</keyword>
<dbReference type="Gene3D" id="2.130.10.10">
    <property type="entry name" value="YVTN repeat-like/Quinoprotein amine dehydrogenase"/>
    <property type="match status" value="4"/>
</dbReference>
<dbReference type="PROSITE" id="PS50294">
    <property type="entry name" value="WD_REPEATS_REGION"/>
    <property type="match status" value="2"/>
</dbReference>
<dbReference type="CDD" id="cd00200">
    <property type="entry name" value="WD40"/>
    <property type="match status" value="1"/>
</dbReference>
<evidence type="ECO:0000256" key="1">
    <source>
        <dbReference type="ARBA" id="ARBA00022574"/>
    </source>
</evidence>
<keyword evidence="3 6" id="KW-0547">Nucleotide-binding</keyword>
<accession>A0ABT6F3X5</accession>
<dbReference type="SUPFAM" id="SSF50960">
    <property type="entry name" value="TolB, C-terminal domain"/>
    <property type="match status" value="1"/>
</dbReference>
<dbReference type="InterPro" id="IPR001680">
    <property type="entry name" value="WD40_rpt"/>
</dbReference>
<keyword evidence="10" id="KW-0418">Kinase</keyword>
<dbReference type="InterPro" id="IPR008271">
    <property type="entry name" value="Ser/Thr_kinase_AS"/>
</dbReference>
<evidence type="ECO:0000256" key="2">
    <source>
        <dbReference type="ARBA" id="ARBA00022737"/>
    </source>
</evidence>
<dbReference type="PANTHER" id="PTHR19879">
    <property type="entry name" value="TRANSCRIPTION INITIATION FACTOR TFIID"/>
    <property type="match status" value="1"/>
</dbReference>
<comment type="caution">
    <text evidence="10">The sequence shown here is derived from an EMBL/GenBank/DDBJ whole genome shotgun (WGS) entry which is preliminary data.</text>
</comment>
<keyword evidence="8" id="KW-0472">Membrane</keyword>
<dbReference type="PROSITE" id="PS50011">
    <property type="entry name" value="PROTEIN_KINASE_DOM"/>
    <property type="match status" value="1"/>
</dbReference>
<proteinExistence type="predicted"/>
<dbReference type="GO" id="GO:0016301">
    <property type="term" value="F:kinase activity"/>
    <property type="evidence" value="ECO:0007669"/>
    <property type="project" value="UniProtKB-KW"/>
</dbReference>
<dbReference type="InterPro" id="IPR017441">
    <property type="entry name" value="Protein_kinase_ATP_BS"/>
</dbReference>
<dbReference type="InterPro" id="IPR015943">
    <property type="entry name" value="WD40/YVTN_repeat-like_dom_sf"/>
</dbReference>
<feature type="region of interest" description="Disordered" evidence="7">
    <location>
        <begin position="1"/>
        <end position="29"/>
    </location>
</feature>
<keyword evidence="1 5" id="KW-0853">WD repeat</keyword>
<dbReference type="PROSITE" id="PS00107">
    <property type="entry name" value="PROTEIN_KINASE_ATP"/>
    <property type="match status" value="1"/>
</dbReference>
<gene>
    <name evidence="10" type="ORF">PZE19_00475</name>
</gene>
<keyword evidence="2" id="KW-0677">Repeat</keyword>
<dbReference type="Gene3D" id="3.30.200.20">
    <property type="entry name" value="Phosphorylase Kinase, domain 1"/>
    <property type="match status" value="1"/>
</dbReference>
<keyword evidence="10" id="KW-0808">Transferase</keyword>
<dbReference type="SMART" id="SM00220">
    <property type="entry name" value="S_TKc"/>
    <property type="match status" value="1"/>
</dbReference>
<protein>
    <submittedName>
        <fullName evidence="10">Protein kinase</fullName>
    </submittedName>
</protein>
<dbReference type="Proteomes" id="UP001216907">
    <property type="component" value="Unassembled WGS sequence"/>
</dbReference>
<dbReference type="InterPro" id="IPR000719">
    <property type="entry name" value="Prot_kinase_dom"/>
</dbReference>
<evidence type="ECO:0000256" key="8">
    <source>
        <dbReference type="SAM" id="Phobius"/>
    </source>
</evidence>
<feature type="domain" description="Protein kinase" evidence="9">
    <location>
        <begin position="73"/>
        <end position="351"/>
    </location>
</feature>
<evidence type="ECO:0000256" key="4">
    <source>
        <dbReference type="ARBA" id="ARBA00022840"/>
    </source>
</evidence>
<dbReference type="CDD" id="cd14014">
    <property type="entry name" value="STKc_PknB_like"/>
    <property type="match status" value="1"/>
</dbReference>
<sequence length="1152" mass="126598">MTPSDSTSPEEPHRGPAPSEAFPDSTESEAELFSEVYGPQTLDDFRKIVAELDGAWPSLGNEKAHRIAQVGPFENLVQVGSGGMGIVFRGFDPRTGEHVAVKVAAPGVMIDAPLRERFRREASAAKSLDHPNIVRFRESGEDGRYLYIASDFCDGPNLEKWLRWRSDLVAPRAAAEFVAILADAVAHSHGREVIHRDIKPSNILLPDGWHVEELESLSPLLADFGLAKLGESDEHGDPDASHMLLSVTGEVLGTPPYMAPEQAQGNRSAIGPRTDIHGLGALLYKLLTGRPPFQGATRAKIIRAVIRDDPIPPSVQRAGLPPELDVIVLKCLEKNPRHRYGSAVELSDDLRRCFSGRKIRARPAPFRRRAARWIRRRPKLAFGLAIASLTCALVLCAGVGWSLWLTHLNGIVTRERDLANRLNYGLRLQSVQRPLREGELGRAQRLLRDLRPAEGQPDLREFAWRLLWSTSREEARLLGEMDSFVTPSDSPLSRDGRWLGLIDYEGNLGLFDAERGELVRYRRRLEKGRGDKVAISPDGRFLIATFAEADSNGSTSAVKAQVWDVLDGSMRDLLPKIDPGPVDHLMLADQGRIIALKSRRYVRPGSDEDDLSIWRIGLDGGVAPMLVGSRHSKGVAFHYFGISPDGSMYVDRDPVHGLAIYDTKALSIRKVLDQSPRNPERYHARFSADGRRLAVADLDAHHVYAWDVATGVLDFRMVMPGVAVTQMALQPNGKAILISDQNRRLRLIDPSRNADVEVHPPPAHPGPVFDLRLAFTADGKEFLADREVYMEPSKIELRSAAHGALLAESPVREAGAVRLWSVLDPTVGRPGLIYSVGRHVWHWDWEATLRRRAPVPKIKHDDEGWAVAYSRDGARLATGSNDTNESQTIKIWDARSKAFLKGWRAHEATVTSVSFSPDGRRLLSSGLAVSGGVRIWDPTSGVLLGEPEWPAEAARNAAFNETGTLLAAVGNQGTLRVWNARDLTVRWTRTAHADRIHALAFSPDASRIATGACDGLLRFWDAESGRQAGEVRLTSQPFAIAYAPDGASLAVACGEGDIHIIDPTTGAILRTLRCDDQELRALAYSVDGRTLAVGGIGKAVQLWDPTTGYELLTLEGQPGQVNAVAFSPDDRELASIDHSGEVRTWRAAPLDP</sequence>
<feature type="binding site" evidence="6">
    <location>
        <position position="102"/>
    </location>
    <ligand>
        <name>ATP</name>
        <dbReference type="ChEBI" id="CHEBI:30616"/>
    </ligand>
</feature>
<evidence type="ECO:0000256" key="3">
    <source>
        <dbReference type="ARBA" id="ARBA00022741"/>
    </source>
</evidence>
<evidence type="ECO:0000256" key="5">
    <source>
        <dbReference type="PROSITE-ProRule" id="PRU00221"/>
    </source>
</evidence>
<dbReference type="EMBL" id="JARRAG010000001">
    <property type="protein sequence ID" value="MDG3002251.1"/>
    <property type="molecule type" value="Genomic_DNA"/>
</dbReference>
<dbReference type="SUPFAM" id="SSF56112">
    <property type="entry name" value="Protein kinase-like (PK-like)"/>
    <property type="match status" value="1"/>
</dbReference>
<evidence type="ECO:0000259" key="9">
    <source>
        <dbReference type="PROSITE" id="PS50011"/>
    </source>
</evidence>
<organism evidence="10 11">
    <name type="scientific">Paludisphaera mucosa</name>
    <dbReference type="NCBI Taxonomy" id="3030827"/>
    <lineage>
        <taxon>Bacteria</taxon>
        <taxon>Pseudomonadati</taxon>
        <taxon>Planctomycetota</taxon>
        <taxon>Planctomycetia</taxon>
        <taxon>Isosphaerales</taxon>
        <taxon>Isosphaeraceae</taxon>
        <taxon>Paludisphaera</taxon>
    </lineage>
</organism>
<dbReference type="PANTHER" id="PTHR19879:SF9">
    <property type="entry name" value="TRANSCRIPTION INITIATION FACTOR TFIID SUBUNIT 5"/>
    <property type="match status" value="1"/>
</dbReference>
<feature type="transmembrane region" description="Helical" evidence="8">
    <location>
        <begin position="380"/>
        <end position="404"/>
    </location>
</feature>
<evidence type="ECO:0000313" key="10">
    <source>
        <dbReference type="EMBL" id="MDG3002251.1"/>
    </source>
</evidence>
<evidence type="ECO:0000256" key="6">
    <source>
        <dbReference type="PROSITE-ProRule" id="PRU10141"/>
    </source>
</evidence>
<dbReference type="SMART" id="SM00320">
    <property type="entry name" value="WD40"/>
    <property type="match status" value="9"/>
</dbReference>
<dbReference type="PROSITE" id="PS00108">
    <property type="entry name" value="PROTEIN_KINASE_ST"/>
    <property type="match status" value="1"/>
</dbReference>
<dbReference type="RefSeq" id="WP_277858615.1">
    <property type="nucleotide sequence ID" value="NZ_JARRAG010000001.1"/>
</dbReference>
<evidence type="ECO:0000256" key="7">
    <source>
        <dbReference type="SAM" id="MobiDB-lite"/>
    </source>
</evidence>
<dbReference type="PROSITE" id="PS50082">
    <property type="entry name" value="WD_REPEATS_2"/>
    <property type="match status" value="3"/>
</dbReference>
<keyword evidence="11" id="KW-1185">Reference proteome</keyword>
<reference evidence="10 11" key="1">
    <citation type="submission" date="2023-03" db="EMBL/GenBank/DDBJ databases">
        <title>Paludisphaera mucosa sp. nov. a novel planctomycete from northern fen.</title>
        <authorList>
            <person name="Ivanova A."/>
        </authorList>
    </citation>
    <scope>NUCLEOTIDE SEQUENCE [LARGE SCALE GENOMIC DNA]</scope>
    <source>
        <strain evidence="10 11">Pla2</strain>
    </source>
</reference>
<feature type="repeat" description="WD" evidence="5">
    <location>
        <begin position="1114"/>
        <end position="1145"/>
    </location>
</feature>
<feature type="repeat" description="WD" evidence="5">
    <location>
        <begin position="989"/>
        <end position="1030"/>
    </location>
</feature>
<dbReference type="PROSITE" id="PS00678">
    <property type="entry name" value="WD_REPEATS_1"/>
    <property type="match status" value="1"/>
</dbReference>
<evidence type="ECO:0000313" key="11">
    <source>
        <dbReference type="Proteomes" id="UP001216907"/>
    </source>
</evidence>
<name>A0ABT6F3X5_9BACT</name>
<dbReference type="InterPro" id="IPR011009">
    <property type="entry name" value="Kinase-like_dom_sf"/>
</dbReference>
<keyword evidence="8" id="KW-0812">Transmembrane</keyword>
<dbReference type="SUPFAM" id="SSF50998">
    <property type="entry name" value="Quinoprotein alcohol dehydrogenase-like"/>
    <property type="match status" value="1"/>
</dbReference>
<keyword evidence="4 6" id="KW-0067">ATP-binding</keyword>
<dbReference type="Gene3D" id="1.10.510.10">
    <property type="entry name" value="Transferase(Phosphotransferase) domain 1"/>
    <property type="match status" value="1"/>
</dbReference>
<dbReference type="Pfam" id="PF00069">
    <property type="entry name" value="Pkinase"/>
    <property type="match status" value="1"/>
</dbReference>
<dbReference type="Pfam" id="PF00400">
    <property type="entry name" value="WD40"/>
    <property type="match status" value="5"/>
</dbReference>